<dbReference type="EMBL" id="CP023325">
    <property type="protein sequence ID" value="ATY65200.1"/>
    <property type="molecule type" value="Genomic_DNA"/>
</dbReference>
<protein>
    <submittedName>
        <fullName evidence="1">Uncharacterized protein</fullName>
    </submittedName>
</protein>
<dbReference type="Proteomes" id="UP000323067">
    <property type="component" value="Chromosome v"/>
</dbReference>
<dbReference type="OrthoDB" id="4860686at2759"/>
<proteinExistence type="predicted"/>
<reference evidence="1 2" key="1">
    <citation type="journal article" date="2017" name="BMC Genomics">
        <title>Chromosome level assembly and secondary metabolite potential of the parasitic fungus Cordyceps militaris.</title>
        <authorList>
            <person name="Kramer G.J."/>
            <person name="Nodwell J.R."/>
        </authorList>
    </citation>
    <scope>NUCLEOTIDE SEQUENCE [LARGE SCALE GENOMIC DNA]</scope>
    <source>
        <strain evidence="1 2">ATCC 34164</strain>
    </source>
</reference>
<organism evidence="1 2">
    <name type="scientific">Cordyceps militaris</name>
    <name type="common">Caterpillar fungus</name>
    <name type="synonym">Clavaria militaris</name>
    <dbReference type="NCBI Taxonomy" id="73501"/>
    <lineage>
        <taxon>Eukaryota</taxon>
        <taxon>Fungi</taxon>
        <taxon>Dikarya</taxon>
        <taxon>Ascomycota</taxon>
        <taxon>Pezizomycotina</taxon>
        <taxon>Sordariomycetes</taxon>
        <taxon>Hypocreomycetidae</taxon>
        <taxon>Hypocreales</taxon>
        <taxon>Cordycipitaceae</taxon>
        <taxon>Cordyceps</taxon>
    </lineage>
</organism>
<name>A0A2H4SQ16_CORMI</name>
<dbReference type="VEuPathDB" id="FungiDB:A9K55_004875"/>
<sequence length="179" mass="20346">MSQSRSLRQCHELCRGLLASLCNLSVNNSLLCTASADSRHAMHLPIAAVVLSALYTTCAADYLEVYQRCRARDKCEGLGYFNTDYGEYEVSGNGGCHRTKVPYMTEFCIDWRLGRAHFRFQGQGDKRCLLLVSTQDWKCSFRMCYVQVFQEIGCYWFAAESGREDDGALPFTMKKPEVE</sequence>
<dbReference type="AlphaFoldDB" id="A0A2H4SQ16"/>
<dbReference type="VEuPathDB" id="FungiDB:CCM_01459"/>
<evidence type="ECO:0000313" key="2">
    <source>
        <dbReference type="Proteomes" id="UP000323067"/>
    </source>
</evidence>
<accession>A0A2H4SQ16</accession>
<gene>
    <name evidence="1" type="ORF">A9K55_004875</name>
</gene>
<evidence type="ECO:0000313" key="1">
    <source>
        <dbReference type="EMBL" id="ATY65200.1"/>
    </source>
</evidence>